<evidence type="ECO:0000256" key="10">
    <source>
        <dbReference type="SAM" id="MobiDB-lite"/>
    </source>
</evidence>
<comment type="similarity">
    <text evidence="2">Belongs to the YkuD family.</text>
</comment>
<dbReference type="GO" id="GO:0008360">
    <property type="term" value="P:regulation of cell shape"/>
    <property type="evidence" value="ECO:0007669"/>
    <property type="project" value="UniProtKB-UniRule"/>
</dbReference>
<evidence type="ECO:0000259" key="12">
    <source>
        <dbReference type="PROSITE" id="PS52029"/>
    </source>
</evidence>
<name>A0AB94IWD1_9BACT</name>
<dbReference type="InterPro" id="IPR005490">
    <property type="entry name" value="LD_TPept_cat_dom"/>
</dbReference>
<dbReference type="GO" id="GO:0071972">
    <property type="term" value="F:peptidoglycan L,D-transpeptidase activity"/>
    <property type="evidence" value="ECO:0007669"/>
    <property type="project" value="TreeGrafter"/>
</dbReference>
<evidence type="ECO:0000256" key="7">
    <source>
        <dbReference type="ARBA" id="ARBA00022984"/>
    </source>
</evidence>
<dbReference type="Pfam" id="PF03734">
    <property type="entry name" value="YkuD"/>
    <property type="match status" value="1"/>
</dbReference>
<reference evidence="13 14" key="2">
    <citation type="submission" date="2010-03" db="EMBL/GenBank/DDBJ databases">
        <authorList>
            <person name="Pajon A."/>
        </authorList>
    </citation>
    <scope>NUCLEOTIDE SEQUENCE [LARGE SCALE GENOMIC DNA]</scope>
    <source>
        <strain evidence="13 14">SGP1</strain>
    </source>
</reference>
<gene>
    <name evidence="13" type="ORF">SY1_06530</name>
</gene>
<evidence type="ECO:0000313" key="13">
    <source>
        <dbReference type="EMBL" id="CBL28021.1"/>
    </source>
</evidence>
<dbReference type="Gene3D" id="2.40.440.10">
    <property type="entry name" value="L,D-transpeptidase catalytic domain-like"/>
    <property type="match status" value="1"/>
</dbReference>
<dbReference type="CDD" id="cd16913">
    <property type="entry name" value="YkuD_like"/>
    <property type="match status" value="1"/>
</dbReference>
<keyword evidence="11" id="KW-0812">Transmembrane</keyword>
<dbReference type="GO" id="GO:0005576">
    <property type="term" value="C:extracellular region"/>
    <property type="evidence" value="ECO:0007669"/>
    <property type="project" value="TreeGrafter"/>
</dbReference>
<keyword evidence="14" id="KW-1185">Reference proteome</keyword>
<keyword evidence="8 9" id="KW-0961">Cell wall biogenesis/degradation</keyword>
<evidence type="ECO:0000256" key="11">
    <source>
        <dbReference type="SAM" id="Phobius"/>
    </source>
</evidence>
<feature type="transmembrane region" description="Helical" evidence="11">
    <location>
        <begin position="35"/>
        <end position="56"/>
    </location>
</feature>
<evidence type="ECO:0000256" key="8">
    <source>
        <dbReference type="ARBA" id="ARBA00023316"/>
    </source>
</evidence>
<feature type="active site" description="Nucleophile" evidence="9">
    <location>
        <position position="238"/>
    </location>
</feature>
<dbReference type="AlphaFoldDB" id="A0AB94IWD1"/>
<keyword evidence="4" id="KW-0808">Transferase</keyword>
<evidence type="ECO:0000256" key="3">
    <source>
        <dbReference type="ARBA" id="ARBA00022676"/>
    </source>
</evidence>
<dbReference type="PROSITE" id="PS52029">
    <property type="entry name" value="LD_TPASE"/>
    <property type="match status" value="1"/>
</dbReference>
<keyword evidence="6 9" id="KW-0133">Cell shape</keyword>
<evidence type="ECO:0000256" key="2">
    <source>
        <dbReference type="ARBA" id="ARBA00005992"/>
    </source>
</evidence>
<dbReference type="EMBL" id="FP929056">
    <property type="protein sequence ID" value="CBL28021.1"/>
    <property type="molecule type" value="Genomic_DNA"/>
</dbReference>
<evidence type="ECO:0000256" key="1">
    <source>
        <dbReference type="ARBA" id="ARBA00004752"/>
    </source>
</evidence>
<feature type="active site" description="Proton donor/acceptor" evidence="9">
    <location>
        <position position="222"/>
    </location>
</feature>
<dbReference type="Proteomes" id="UP000008957">
    <property type="component" value="Chromosome"/>
</dbReference>
<sequence length="263" mass="28972">MNAFLEFIKDLLTLRTTWIDKGQGRWVARRRMHPLMRLIVFCGAAAAVTVLGVELLRSGPVPAPEAEVPLSGPLDSPDVPALLADEALDAASSEPGAVLPEVEEPEDETPQMTEPTPTPSALRPPRDAGKYWILINKGQYRLSLYRGRDLVKTYNVAIGKNPGNKRRVGDNRTPEGQFRVLSIENASGWKHDFGDGKGEIAGAYGPWFIRLDTGGWKGIGIHGTHAPDSLGTMASEGCIRMNNDEIRDLKNYAYRNMIVRIEK</sequence>
<keyword evidence="11" id="KW-0472">Membrane</keyword>
<keyword evidence="11" id="KW-1133">Transmembrane helix</keyword>
<dbReference type="GO" id="GO:0016757">
    <property type="term" value="F:glycosyltransferase activity"/>
    <property type="evidence" value="ECO:0007669"/>
    <property type="project" value="UniProtKB-KW"/>
</dbReference>
<protein>
    <submittedName>
        <fullName evidence="13">Uncharacterized protein conserved in bacteria</fullName>
    </submittedName>
</protein>
<feature type="region of interest" description="Disordered" evidence="10">
    <location>
        <begin position="101"/>
        <end position="124"/>
    </location>
</feature>
<keyword evidence="7 9" id="KW-0573">Peptidoglycan synthesis</keyword>
<proteinExistence type="inferred from homology"/>
<dbReference type="GO" id="GO:0018104">
    <property type="term" value="P:peptidoglycan-protein cross-linking"/>
    <property type="evidence" value="ECO:0007669"/>
    <property type="project" value="TreeGrafter"/>
</dbReference>
<accession>A0AB94IWD1</accession>
<evidence type="ECO:0000256" key="9">
    <source>
        <dbReference type="PROSITE-ProRule" id="PRU01373"/>
    </source>
</evidence>
<dbReference type="InterPro" id="IPR050979">
    <property type="entry name" value="LD-transpeptidase"/>
</dbReference>
<reference evidence="14" key="1">
    <citation type="submission" date="2010-03" db="EMBL/GenBank/DDBJ databases">
        <title>The genome sequence of Synergistetes sp. SGP1.</title>
        <authorList>
            <consortium name="metaHIT consortium -- http://www.metahit.eu/"/>
            <person name="Pajon A."/>
            <person name="Turner K."/>
            <person name="Parkhill J."/>
            <person name="Wade W."/>
            <person name="Vartoukian S."/>
        </authorList>
    </citation>
    <scope>NUCLEOTIDE SEQUENCE [LARGE SCALE GENOMIC DNA]</scope>
    <source>
        <strain evidence="14">SGP1</strain>
    </source>
</reference>
<dbReference type="PANTHER" id="PTHR30582:SF24">
    <property type="entry name" value="L,D-TRANSPEPTIDASE ERFK_SRFK-RELATED"/>
    <property type="match status" value="1"/>
</dbReference>
<comment type="pathway">
    <text evidence="1 9">Cell wall biogenesis; peptidoglycan biosynthesis.</text>
</comment>
<evidence type="ECO:0000313" key="14">
    <source>
        <dbReference type="Proteomes" id="UP000008957"/>
    </source>
</evidence>
<dbReference type="KEGG" id="sbr:SY1_06530"/>
<evidence type="ECO:0000256" key="6">
    <source>
        <dbReference type="ARBA" id="ARBA00022960"/>
    </source>
</evidence>
<dbReference type="InterPro" id="IPR038063">
    <property type="entry name" value="Transpep_catalytic_dom"/>
</dbReference>
<feature type="domain" description="L,D-TPase catalytic" evidence="12">
    <location>
        <begin position="131"/>
        <end position="262"/>
    </location>
</feature>
<evidence type="ECO:0000256" key="5">
    <source>
        <dbReference type="ARBA" id="ARBA00022801"/>
    </source>
</evidence>
<dbReference type="GO" id="GO:0071555">
    <property type="term" value="P:cell wall organization"/>
    <property type="evidence" value="ECO:0007669"/>
    <property type="project" value="UniProtKB-UniRule"/>
</dbReference>
<keyword evidence="3" id="KW-0328">Glycosyltransferase</keyword>
<dbReference type="PANTHER" id="PTHR30582">
    <property type="entry name" value="L,D-TRANSPEPTIDASE"/>
    <property type="match status" value="1"/>
</dbReference>
<evidence type="ECO:0000256" key="4">
    <source>
        <dbReference type="ARBA" id="ARBA00022679"/>
    </source>
</evidence>
<keyword evidence="5" id="KW-0378">Hydrolase</keyword>
<dbReference type="SUPFAM" id="SSF141523">
    <property type="entry name" value="L,D-transpeptidase catalytic domain-like"/>
    <property type="match status" value="1"/>
</dbReference>
<organism evidence="13 14">
    <name type="scientific">Fretibacterium fastidiosum</name>
    <dbReference type="NCBI Taxonomy" id="651822"/>
    <lineage>
        <taxon>Bacteria</taxon>
        <taxon>Thermotogati</taxon>
        <taxon>Synergistota</taxon>
        <taxon>Synergistia</taxon>
        <taxon>Synergistales</taxon>
        <taxon>Aminobacteriaceae</taxon>
        <taxon>Fretibacterium</taxon>
    </lineage>
</organism>